<proteinExistence type="predicted"/>
<comment type="caution">
    <text evidence="1">The sequence shown here is derived from an EMBL/GenBank/DDBJ whole genome shotgun (WGS) entry which is preliminary data.</text>
</comment>
<dbReference type="InterPro" id="IPR043767">
    <property type="entry name" value="DUF5713"/>
</dbReference>
<name>A0ABT3NDE4_9BACT</name>
<dbReference type="RefSeq" id="WP_265426393.1">
    <property type="nucleotide sequence ID" value="NZ_JAPFPW010000049.1"/>
</dbReference>
<keyword evidence="2" id="KW-1185">Reference proteome</keyword>
<accession>A0ABT3NDE4</accession>
<gene>
    <name evidence="1" type="ORF">OOT00_15825</name>
</gene>
<sequence>MSITNETMKSYKFLNDMYQDSYFPKNLVEKGEKILIQLCLEIEKTKPENLEDLYKLTHASTEKFNSLAEEFEAADSEIETAARDCIGMDFQAIAEAYGFSADSEELIATRDW</sequence>
<protein>
    <submittedName>
        <fullName evidence="1">DUF5713 family protein</fullName>
    </submittedName>
</protein>
<evidence type="ECO:0000313" key="1">
    <source>
        <dbReference type="EMBL" id="MCW7755445.1"/>
    </source>
</evidence>
<organism evidence="1 2">
    <name type="scientific">Desulfobotulus pelophilus</name>
    <dbReference type="NCBI Taxonomy" id="2823377"/>
    <lineage>
        <taxon>Bacteria</taxon>
        <taxon>Pseudomonadati</taxon>
        <taxon>Thermodesulfobacteriota</taxon>
        <taxon>Desulfobacteria</taxon>
        <taxon>Desulfobacterales</taxon>
        <taxon>Desulfobacteraceae</taxon>
        <taxon>Desulfobotulus</taxon>
    </lineage>
</organism>
<evidence type="ECO:0000313" key="2">
    <source>
        <dbReference type="Proteomes" id="UP001209681"/>
    </source>
</evidence>
<dbReference type="Proteomes" id="UP001209681">
    <property type="component" value="Unassembled WGS sequence"/>
</dbReference>
<dbReference type="Pfam" id="PF18977">
    <property type="entry name" value="DUF5713"/>
    <property type="match status" value="1"/>
</dbReference>
<reference evidence="1 2" key="1">
    <citation type="submission" date="2022-11" db="EMBL/GenBank/DDBJ databases">
        <title>Desulfobotulus tamanensis H1 sp. nov. - anaerobic, alkaliphilic, sulphate reducing bacterium isolated from terrestrial mud volcano.</title>
        <authorList>
            <person name="Frolova A."/>
            <person name="Merkel A.Y."/>
            <person name="Slobodkin A.I."/>
        </authorList>
    </citation>
    <scope>NUCLEOTIDE SEQUENCE [LARGE SCALE GENOMIC DNA]</scope>
    <source>
        <strain evidence="1 2">H1</strain>
    </source>
</reference>
<dbReference type="EMBL" id="JAPFPW010000049">
    <property type="protein sequence ID" value="MCW7755445.1"/>
    <property type="molecule type" value="Genomic_DNA"/>
</dbReference>